<sequence length="61" mass="7140">MKHKLEMLDFIRFCLQQTRKPATGILKEEHGRRATSESWPFGSQSKHTKIRRSRGRSSRGV</sequence>
<reference evidence="2 3" key="1">
    <citation type="submission" date="2014-04" db="EMBL/GenBank/DDBJ databases">
        <authorList>
            <consortium name="DOE Joint Genome Institute"/>
            <person name="Kuo A."/>
            <person name="Kohler A."/>
            <person name="Costa M.D."/>
            <person name="Nagy L.G."/>
            <person name="Floudas D."/>
            <person name="Copeland A."/>
            <person name="Barry K.W."/>
            <person name="Cichocki N."/>
            <person name="Veneault-Fourrey C."/>
            <person name="LaButti K."/>
            <person name="Lindquist E.A."/>
            <person name="Lipzen A."/>
            <person name="Lundell T."/>
            <person name="Morin E."/>
            <person name="Murat C."/>
            <person name="Sun H."/>
            <person name="Tunlid A."/>
            <person name="Henrissat B."/>
            <person name="Grigoriev I.V."/>
            <person name="Hibbett D.S."/>
            <person name="Martin F."/>
            <person name="Nordberg H.P."/>
            <person name="Cantor M.N."/>
            <person name="Hua S.X."/>
        </authorList>
    </citation>
    <scope>NUCLEOTIDE SEQUENCE [LARGE SCALE GENOMIC DNA]</scope>
    <source>
        <strain evidence="2 3">441</strain>
    </source>
</reference>
<feature type="compositionally biased region" description="Basic and acidic residues" evidence="1">
    <location>
        <begin position="26"/>
        <end position="35"/>
    </location>
</feature>
<dbReference type="Proteomes" id="UP000054018">
    <property type="component" value="Unassembled WGS sequence"/>
</dbReference>
<feature type="compositionally biased region" description="Polar residues" evidence="1">
    <location>
        <begin position="36"/>
        <end position="45"/>
    </location>
</feature>
<proteinExistence type="predicted"/>
<dbReference type="EMBL" id="KN833698">
    <property type="protein sequence ID" value="KIK26999.1"/>
    <property type="molecule type" value="Genomic_DNA"/>
</dbReference>
<evidence type="ECO:0000313" key="3">
    <source>
        <dbReference type="Proteomes" id="UP000054018"/>
    </source>
</evidence>
<keyword evidence="3" id="KW-1185">Reference proteome</keyword>
<evidence type="ECO:0000313" key="2">
    <source>
        <dbReference type="EMBL" id="KIK26999.1"/>
    </source>
</evidence>
<reference evidence="3" key="2">
    <citation type="submission" date="2015-01" db="EMBL/GenBank/DDBJ databases">
        <title>Evolutionary Origins and Diversification of the Mycorrhizal Mutualists.</title>
        <authorList>
            <consortium name="DOE Joint Genome Institute"/>
            <consortium name="Mycorrhizal Genomics Consortium"/>
            <person name="Kohler A."/>
            <person name="Kuo A."/>
            <person name="Nagy L.G."/>
            <person name="Floudas D."/>
            <person name="Copeland A."/>
            <person name="Barry K.W."/>
            <person name="Cichocki N."/>
            <person name="Veneault-Fourrey C."/>
            <person name="LaButti K."/>
            <person name="Lindquist E.A."/>
            <person name="Lipzen A."/>
            <person name="Lundell T."/>
            <person name="Morin E."/>
            <person name="Murat C."/>
            <person name="Riley R."/>
            <person name="Ohm R."/>
            <person name="Sun H."/>
            <person name="Tunlid A."/>
            <person name="Henrissat B."/>
            <person name="Grigoriev I.V."/>
            <person name="Hibbett D.S."/>
            <person name="Martin F."/>
        </authorList>
    </citation>
    <scope>NUCLEOTIDE SEQUENCE [LARGE SCALE GENOMIC DNA]</scope>
    <source>
        <strain evidence="3">441</strain>
    </source>
</reference>
<dbReference type="AlphaFoldDB" id="A0A0C9ZMB7"/>
<accession>A0A0C9ZMB7</accession>
<feature type="compositionally biased region" description="Basic residues" evidence="1">
    <location>
        <begin position="46"/>
        <end position="61"/>
    </location>
</feature>
<name>A0A0C9ZMB7_9AGAM</name>
<evidence type="ECO:0000256" key="1">
    <source>
        <dbReference type="SAM" id="MobiDB-lite"/>
    </source>
</evidence>
<gene>
    <name evidence="2" type="ORF">PISMIDRAFT_675314</name>
</gene>
<dbReference type="HOGENOM" id="CLU_2923524_0_0_1"/>
<protein>
    <submittedName>
        <fullName evidence="2">Uncharacterized protein</fullName>
    </submittedName>
</protein>
<organism evidence="2 3">
    <name type="scientific">Pisolithus microcarpus 441</name>
    <dbReference type="NCBI Taxonomy" id="765257"/>
    <lineage>
        <taxon>Eukaryota</taxon>
        <taxon>Fungi</taxon>
        <taxon>Dikarya</taxon>
        <taxon>Basidiomycota</taxon>
        <taxon>Agaricomycotina</taxon>
        <taxon>Agaricomycetes</taxon>
        <taxon>Agaricomycetidae</taxon>
        <taxon>Boletales</taxon>
        <taxon>Sclerodermatineae</taxon>
        <taxon>Pisolithaceae</taxon>
        <taxon>Pisolithus</taxon>
    </lineage>
</organism>
<feature type="region of interest" description="Disordered" evidence="1">
    <location>
        <begin position="21"/>
        <end position="61"/>
    </location>
</feature>